<evidence type="ECO:0000313" key="3">
    <source>
        <dbReference type="EMBL" id="MBL6456736.1"/>
    </source>
</evidence>
<feature type="transmembrane region" description="Helical" evidence="2">
    <location>
        <begin position="411"/>
        <end position="432"/>
    </location>
</feature>
<comment type="caution">
    <text evidence="3">The sequence shown here is derived from an EMBL/GenBank/DDBJ whole genome shotgun (WGS) entry which is preliminary data.</text>
</comment>
<dbReference type="EMBL" id="JAEUXJ010000006">
    <property type="protein sequence ID" value="MBL6456736.1"/>
    <property type="molecule type" value="Genomic_DNA"/>
</dbReference>
<accession>A0ABS1V4Z4</accession>
<evidence type="ECO:0000256" key="2">
    <source>
        <dbReference type="SAM" id="Phobius"/>
    </source>
</evidence>
<name>A0ABS1V4Z4_9PROT</name>
<feature type="compositionally biased region" description="Low complexity" evidence="1">
    <location>
        <begin position="432"/>
        <end position="447"/>
    </location>
</feature>
<keyword evidence="2" id="KW-0812">Transmembrane</keyword>
<keyword evidence="2" id="KW-1133">Transmembrane helix</keyword>
<feature type="transmembrane region" description="Helical" evidence="2">
    <location>
        <begin position="173"/>
        <end position="195"/>
    </location>
</feature>
<keyword evidence="4" id="KW-1185">Reference proteome</keyword>
<dbReference type="RefSeq" id="WP_202826480.1">
    <property type="nucleotide sequence ID" value="NZ_JAEUXJ010000006.1"/>
</dbReference>
<sequence length="455" mass="46550">MRLAVAALLLAWPALLNHYPLVFSDTGAFLALTAEGWPVWDKPPAYGLALGALGAGWTLWLPLLAQALLLAWLIGLAARVVAGQAGAGFLLLVCAGLAAGSAAPWFAGLLLPDILAPCLVLALALLGAASERLGRGERLGLQTLAAFAMAAHPSHLPLGAALVLLMMAWRGRAALRCAVPLAAALLLVPLGNLALHGRFALSPYGAVFPLARLVADGPAVRTIAARCPEAGWHLCRWAGRLPEDSDEFLWSGEGPVWTHPGGPIGLTPEAAAILAETLRREPLGVLRAVLANGGRQLLRNRVGDTLGPENLAGSVGKQLALGFPAAEGARFAAGLQARGVLPLVAAPFLILHPLVLLAGLGGTLLGGWWAARAGDAPRLGLVLCVLAGIAVNALVTGGLSGPHDRYGARLAWLLPLAALLVLRPATGAAAAAPPWRSSRASPAACPRSPAPPAAP</sequence>
<feature type="transmembrane region" description="Helical" evidence="2">
    <location>
        <begin position="379"/>
        <end position="399"/>
    </location>
</feature>
<feature type="transmembrane region" description="Helical" evidence="2">
    <location>
        <begin position="48"/>
        <end position="73"/>
    </location>
</feature>
<feature type="transmembrane region" description="Helical" evidence="2">
    <location>
        <begin position="141"/>
        <end position="167"/>
    </location>
</feature>
<gene>
    <name evidence="3" type="ORF">JMJ55_15475</name>
</gene>
<evidence type="ECO:0000256" key="1">
    <source>
        <dbReference type="SAM" id="MobiDB-lite"/>
    </source>
</evidence>
<evidence type="ECO:0000313" key="4">
    <source>
        <dbReference type="Proteomes" id="UP000606490"/>
    </source>
</evidence>
<dbReference type="Proteomes" id="UP000606490">
    <property type="component" value="Unassembled WGS sequence"/>
</dbReference>
<reference evidence="3 4" key="1">
    <citation type="submission" date="2021-01" db="EMBL/GenBank/DDBJ databases">
        <title>Belnapia mucosa sp. nov. and Belnapia arida sp. nov., isolated from the Tabernas Desert (Almeria, Spain).</title>
        <authorList>
            <person name="Molina-Menor E."/>
            <person name="Vidal-Verdu A."/>
            <person name="Calonge A."/>
            <person name="Satari L."/>
            <person name="Pereto Magraner J."/>
            <person name="Porcar Miralles M."/>
        </authorList>
    </citation>
    <scope>NUCLEOTIDE SEQUENCE [LARGE SCALE GENOMIC DNA]</scope>
    <source>
        <strain evidence="3 4">T6</strain>
    </source>
</reference>
<proteinExistence type="predicted"/>
<evidence type="ECO:0008006" key="5">
    <source>
        <dbReference type="Google" id="ProtNLM"/>
    </source>
</evidence>
<feature type="region of interest" description="Disordered" evidence="1">
    <location>
        <begin position="432"/>
        <end position="455"/>
    </location>
</feature>
<protein>
    <recommendedName>
        <fullName evidence="5">Dolichyl-phosphate-mannose-protein mannosyltransferase</fullName>
    </recommendedName>
</protein>
<keyword evidence="2" id="KW-0472">Membrane</keyword>
<organism evidence="3 4">
    <name type="scientific">Belnapia mucosa</name>
    <dbReference type="NCBI Taxonomy" id="2804532"/>
    <lineage>
        <taxon>Bacteria</taxon>
        <taxon>Pseudomonadati</taxon>
        <taxon>Pseudomonadota</taxon>
        <taxon>Alphaproteobacteria</taxon>
        <taxon>Acetobacterales</taxon>
        <taxon>Roseomonadaceae</taxon>
        <taxon>Belnapia</taxon>
    </lineage>
</organism>
<feature type="transmembrane region" description="Helical" evidence="2">
    <location>
        <begin position="80"/>
        <end position="99"/>
    </location>
</feature>